<feature type="transmembrane region" description="Helical" evidence="5">
    <location>
        <begin position="16"/>
        <end position="36"/>
    </location>
</feature>
<dbReference type="InterPro" id="IPR017871">
    <property type="entry name" value="ABC_transporter-like_CS"/>
</dbReference>
<evidence type="ECO:0000259" key="7">
    <source>
        <dbReference type="PROSITE" id="PS50929"/>
    </source>
</evidence>
<sequence>MLGTLVRLIGRFIKPYWGLLTVVLVLQLIATVMSLYLPTLNARIIDEGVVTGDTNFIWRTGGIMLALSAVQGLAQVGAVWAGANAAMQFGRDVRAAVFDRALGFSTRELNKFGAPSLITRNTNDVLQVQQLVLMISTVLISAPITMVGGVVMALREDVGLSWTILAAVMLLGAGIAVLIYLMSPLFSIQQTRIDTLNRVLREQITGIRVVRAFVREPHEAQRFEKANGELVDTATRVGRLMAFMFPFVGFVMNISTVGVMWFGAFRIENGDLQIGQLTAFLSYLAQILISVMMTTMLLVLAPRAAVCADRIDAVLKTESTVAPPANPAPTPQARGDVVFDRVSFRYPGAEEPVLKDLTFELKPGRKTAIIGSTGSGKTTLTNLIPRLFDATEGRVLVDGVDVRDFNPDDLWARVGLVPQKPYLFTGTIASNLRYGRPDATPEELWHAITVAQARDFVEEKEGQLESPISQGGTNVSGGQRQRLAIARALVKKPSVYVFDDSFSALDVATDARLRAALEPETARASVLVVAQRVSTITDADEILVLEHGEIVGRGTHSELLATNETYQEIVSSQLSAEEAAA</sequence>
<feature type="domain" description="ABC transmembrane type-1" evidence="7">
    <location>
        <begin position="22"/>
        <end position="303"/>
    </location>
</feature>
<dbReference type="PROSITE" id="PS00211">
    <property type="entry name" value="ABC_TRANSPORTER_1"/>
    <property type="match status" value="1"/>
</dbReference>
<dbReference type="RefSeq" id="WP_219081637.1">
    <property type="nucleotide sequence ID" value="NZ_CP079216.1"/>
</dbReference>
<evidence type="ECO:0000256" key="2">
    <source>
        <dbReference type="ARBA" id="ARBA00022692"/>
    </source>
</evidence>
<feature type="domain" description="ABC transporter" evidence="6">
    <location>
        <begin position="337"/>
        <end position="572"/>
    </location>
</feature>
<evidence type="ECO:0000256" key="4">
    <source>
        <dbReference type="ARBA" id="ARBA00023136"/>
    </source>
</evidence>
<keyword evidence="8" id="KW-0547">Nucleotide-binding</keyword>
<name>A0ABX8SJG7_9ACTN</name>
<evidence type="ECO:0000256" key="3">
    <source>
        <dbReference type="ARBA" id="ARBA00022989"/>
    </source>
</evidence>
<feature type="transmembrane region" description="Helical" evidence="5">
    <location>
        <begin position="131"/>
        <end position="154"/>
    </location>
</feature>
<accession>A0ABX8SJG7</accession>
<comment type="subcellular location">
    <subcellularLocation>
        <location evidence="1">Membrane</location>
        <topology evidence="1">Multi-pass membrane protein</topology>
    </subcellularLocation>
</comment>
<feature type="transmembrane region" description="Helical" evidence="5">
    <location>
        <begin position="240"/>
        <end position="263"/>
    </location>
</feature>
<dbReference type="PROSITE" id="PS50893">
    <property type="entry name" value="ABC_TRANSPORTER_2"/>
    <property type="match status" value="1"/>
</dbReference>
<evidence type="ECO:0000256" key="5">
    <source>
        <dbReference type="SAM" id="Phobius"/>
    </source>
</evidence>
<evidence type="ECO:0000313" key="8">
    <source>
        <dbReference type="EMBL" id="QXT62597.1"/>
    </source>
</evidence>
<dbReference type="InterPro" id="IPR003593">
    <property type="entry name" value="AAA+_ATPase"/>
</dbReference>
<dbReference type="InterPro" id="IPR039421">
    <property type="entry name" value="Type_1_exporter"/>
</dbReference>
<keyword evidence="8" id="KW-0067">ATP-binding</keyword>
<proteinExistence type="predicted"/>
<dbReference type="EMBL" id="CP079216">
    <property type="protein sequence ID" value="QXT62597.1"/>
    <property type="molecule type" value="Genomic_DNA"/>
</dbReference>
<keyword evidence="9" id="KW-1185">Reference proteome</keyword>
<dbReference type="Proteomes" id="UP000824504">
    <property type="component" value="Chromosome"/>
</dbReference>
<keyword evidence="4 5" id="KW-0472">Membrane</keyword>
<dbReference type="GO" id="GO:0005524">
    <property type="term" value="F:ATP binding"/>
    <property type="evidence" value="ECO:0007669"/>
    <property type="project" value="UniProtKB-KW"/>
</dbReference>
<protein>
    <submittedName>
        <fullName evidence="8">ABC transporter ATP-binding protein/permease</fullName>
    </submittedName>
</protein>
<reference evidence="8 9" key="1">
    <citation type="submission" date="2021-07" db="EMBL/GenBank/DDBJ databases">
        <title>complete genome sequencing of Tessaracoccus sp.J1M15.</title>
        <authorList>
            <person name="Bae J.-W."/>
            <person name="Kim D.-y."/>
        </authorList>
    </citation>
    <scope>NUCLEOTIDE SEQUENCE [LARGE SCALE GENOMIC DNA]</scope>
    <source>
        <strain evidence="8 9">J1M15</strain>
    </source>
</reference>
<dbReference type="PANTHER" id="PTHR43394">
    <property type="entry name" value="ATP-DEPENDENT PERMEASE MDL1, MITOCHONDRIAL"/>
    <property type="match status" value="1"/>
</dbReference>
<dbReference type="PANTHER" id="PTHR43394:SF1">
    <property type="entry name" value="ATP-BINDING CASSETTE SUB-FAMILY B MEMBER 10, MITOCHONDRIAL"/>
    <property type="match status" value="1"/>
</dbReference>
<dbReference type="SMART" id="SM00382">
    <property type="entry name" value="AAA"/>
    <property type="match status" value="1"/>
</dbReference>
<gene>
    <name evidence="8" type="ORF">KDB89_12785</name>
</gene>
<dbReference type="PROSITE" id="PS50929">
    <property type="entry name" value="ABC_TM1F"/>
    <property type="match status" value="1"/>
</dbReference>
<evidence type="ECO:0000313" key="9">
    <source>
        <dbReference type="Proteomes" id="UP000824504"/>
    </source>
</evidence>
<organism evidence="8 9">
    <name type="scientific">Tessaracoccus palaemonis</name>
    <dbReference type="NCBI Taxonomy" id="2829499"/>
    <lineage>
        <taxon>Bacteria</taxon>
        <taxon>Bacillati</taxon>
        <taxon>Actinomycetota</taxon>
        <taxon>Actinomycetes</taxon>
        <taxon>Propionibacteriales</taxon>
        <taxon>Propionibacteriaceae</taxon>
        <taxon>Tessaracoccus</taxon>
    </lineage>
</organism>
<dbReference type="Pfam" id="PF00005">
    <property type="entry name" value="ABC_tran"/>
    <property type="match status" value="1"/>
</dbReference>
<dbReference type="InterPro" id="IPR003439">
    <property type="entry name" value="ABC_transporter-like_ATP-bd"/>
</dbReference>
<keyword evidence="2 5" id="KW-0812">Transmembrane</keyword>
<feature type="transmembrane region" description="Helical" evidence="5">
    <location>
        <begin position="160"/>
        <end position="182"/>
    </location>
</feature>
<keyword evidence="3 5" id="KW-1133">Transmembrane helix</keyword>
<dbReference type="CDD" id="cd18548">
    <property type="entry name" value="ABC_6TM_Tm287_like"/>
    <property type="match status" value="1"/>
</dbReference>
<dbReference type="Pfam" id="PF00664">
    <property type="entry name" value="ABC_membrane"/>
    <property type="match status" value="1"/>
</dbReference>
<feature type="transmembrane region" description="Helical" evidence="5">
    <location>
        <begin position="283"/>
        <end position="301"/>
    </location>
</feature>
<evidence type="ECO:0000259" key="6">
    <source>
        <dbReference type="PROSITE" id="PS50893"/>
    </source>
</evidence>
<evidence type="ECO:0000256" key="1">
    <source>
        <dbReference type="ARBA" id="ARBA00004141"/>
    </source>
</evidence>
<dbReference type="InterPro" id="IPR011527">
    <property type="entry name" value="ABC1_TM_dom"/>
</dbReference>